<evidence type="ECO:0000313" key="2">
    <source>
        <dbReference type="Proteomes" id="UP000542342"/>
    </source>
</evidence>
<dbReference type="Proteomes" id="UP000542342">
    <property type="component" value="Unassembled WGS sequence"/>
</dbReference>
<reference evidence="1 2" key="1">
    <citation type="submission" date="2020-07" db="EMBL/GenBank/DDBJ databases">
        <title>Thermogemmata thermophila gen. nov., sp. nov., a novel moderate thermophilic planctomycete from a Kamchatka hot spring.</title>
        <authorList>
            <person name="Elcheninov A.G."/>
            <person name="Podosokorskaya O.A."/>
            <person name="Kovaleva O.L."/>
            <person name="Novikov A."/>
            <person name="Bonch-Osmolovskaya E.A."/>
            <person name="Toshchakov S.V."/>
            <person name="Kublanov I.V."/>
        </authorList>
    </citation>
    <scope>NUCLEOTIDE SEQUENCE [LARGE SCALE GENOMIC DNA]</scope>
    <source>
        <strain evidence="1 2">2918</strain>
    </source>
</reference>
<keyword evidence="2" id="KW-1185">Reference proteome</keyword>
<dbReference type="RefSeq" id="WP_194539161.1">
    <property type="nucleotide sequence ID" value="NZ_JACEFB010000012.1"/>
</dbReference>
<evidence type="ECO:0000313" key="1">
    <source>
        <dbReference type="EMBL" id="MBA2227301.1"/>
    </source>
</evidence>
<comment type="caution">
    <text evidence="1">The sequence shown here is derived from an EMBL/GenBank/DDBJ whole genome shotgun (WGS) entry which is preliminary data.</text>
</comment>
<gene>
    <name evidence="1" type="ORF">H0921_14155</name>
</gene>
<evidence type="ECO:0008006" key="3">
    <source>
        <dbReference type="Google" id="ProtNLM"/>
    </source>
</evidence>
<organism evidence="1 2">
    <name type="scientific">Thermogemmata fonticola</name>
    <dbReference type="NCBI Taxonomy" id="2755323"/>
    <lineage>
        <taxon>Bacteria</taxon>
        <taxon>Pseudomonadati</taxon>
        <taxon>Planctomycetota</taxon>
        <taxon>Planctomycetia</taxon>
        <taxon>Gemmatales</taxon>
        <taxon>Gemmataceae</taxon>
        <taxon>Thermogemmata</taxon>
    </lineage>
</organism>
<protein>
    <recommendedName>
        <fullName evidence="3">PPM-type phosphatase domain-containing protein</fullName>
    </recommendedName>
</protein>
<dbReference type="EMBL" id="JACEFB010000012">
    <property type="protein sequence ID" value="MBA2227301.1"/>
    <property type="molecule type" value="Genomic_DNA"/>
</dbReference>
<sequence>MYDKRIHEAWYQQQRNQINKRPTSDQWYLEEGLRWGAHATFLGVEFSHQGGEWCCRANAVGDCCLFHIRGDGLSRAFPLDDPGAFNSSPVLISTRQSVCPDQGDPHNNPSSDRSPIEITCQEGDEFWLMTDALACWFLRVQKSEPEIISQIQKISNFDEFEKRIQEEQGRKNLRNDDVTLMIIRIKDMECPQEWLDSAAQTHFESREGT</sequence>
<proteinExistence type="predicted"/>
<accession>A0A7V9ACI0</accession>
<name>A0A7V9ACI0_9BACT</name>
<dbReference type="AlphaFoldDB" id="A0A7V9ACI0"/>